<name>A0A7S4K771_9STRA</name>
<organism evidence="2">
    <name type="scientific">Odontella aurita</name>
    <dbReference type="NCBI Taxonomy" id="265563"/>
    <lineage>
        <taxon>Eukaryota</taxon>
        <taxon>Sar</taxon>
        <taxon>Stramenopiles</taxon>
        <taxon>Ochrophyta</taxon>
        <taxon>Bacillariophyta</taxon>
        <taxon>Mediophyceae</taxon>
        <taxon>Biddulphiophycidae</taxon>
        <taxon>Eupodiscales</taxon>
        <taxon>Odontellaceae</taxon>
        <taxon>Odontella</taxon>
    </lineage>
</organism>
<evidence type="ECO:0000313" key="2">
    <source>
        <dbReference type="EMBL" id="CAE2286045.1"/>
    </source>
</evidence>
<protein>
    <submittedName>
        <fullName evidence="2">Uncharacterized protein</fullName>
    </submittedName>
</protein>
<dbReference type="EMBL" id="HBKQ01059161">
    <property type="protein sequence ID" value="CAE2286045.1"/>
    <property type="molecule type" value="Transcribed_RNA"/>
</dbReference>
<gene>
    <name evidence="2" type="ORF">OAUR00152_LOCUS40431</name>
</gene>
<feature type="compositionally biased region" description="Low complexity" evidence="1">
    <location>
        <begin position="1"/>
        <end position="14"/>
    </location>
</feature>
<sequence length="485" mass="52205">MSFSSSSMTPDSASPKGRARPTPPGPASARKLASAAFLSALLLLFLPGGVSSFSTAVEPARSPAQTAGDNDFIRHPLQRQPAESLLNLAFRNSVKRPGSEAHRRSWDRFSSLALDTIRDDLARRLEAHSIAEDDDATDALSFALGVAADRGEMPSFADGGARAGYALRYFCRARLLADILFAGRMRHLRRREPVSGVAAGLKDESGGAGMADADFAGCVTDLLRGGAGAECRVGSLGGGPGFDFVALAVSAAHDALEREGHGLRSASEGADAPRAAAASDFVLPRDTYTVVHATVYEYEGGWGELVPHMERAARSALGGGHTCSFAGCDITLPLVHAANVACRENVRATDMWICSYCVAENAVRLRENNFVFFRQLFDAAQDGALFVFTETTHRLWPELIEAAVKMERVDFDAGRVAGFDVSFPRIDRGRGKTGHQLALRKRPGARLEPGVAEMCDRFARDREVHERKIAKGYSRQRPKVKGAKE</sequence>
<proteinExistence type="predicted"/>
<accession>A0A7S4K771</accession>
<evidence type="ECO:0000256" key="1">
    <source>
        <dbReference type="SAM" id="MobiDB-lite"/>
    </source>
</evidence>
<dbReference type="AlphaFoldDB" id="A0A7S4K771"/>
<reference evidence="2" key="1">
    <citation type="submission" date="2021-01" db="EMBL/GenBank/DDBJ databases">
        <authorList>
            <person name="Corre E."/>
            <person name="Pelletier E."/>
            <person name="Niang G."/>
            <person name="Scheremetjew M."/>
            <person name="Finn R."/>
            <person name="Kale V."/>
            <person name="Holt S."/>
            <person name="Cochrane G."/>
            <person name="Meng A."/>
            <person name="Brown T."/>
            <person name="Cohen L."/>
        </authorList>
    </citation>
    <scope>NUCLEOTIDE SEQUENCE</scope>
    <source>
        <strain evidence="2">Isolate 1302-5</strain>
    </source>
</reference>
<feature type="region of interest" description="Disordered" evidence="1">
    <location>
        <begin position="1"/>
        <end position="29"/>
    </location>
</feature>